<dbReference type="RefSeq" id="WP_339600216.1">
    <property type="nucleotide sequence ID" value="NZ_JBBHLC010000071.1"/>
</dbReference>
<sequence length="118" mass="12559">MQSKVRGLALLEVLMAMAVLALGLTTCASLLVRGAQAFDSAGRESLALQGAQSLLERVRAQGRLTVADELGWRSQLVERLGVSAQGRVNRSAHMLQVQVLWPAQGGEQVLTLRGGVLP</sequence>
<name>A0ABU8QX75_9PSED</name>
<evidence type="ECO:0000313" key="2">
    <source>
        <dbReference type="Proteomes" id="UP001380290"/>
    </source>
</evidence>
<evidence type="ECO:0008006" key="3">
    <source>
        <dbReference type="Google" id="ProtNLM"/>
    </source>
</evidence>
<organism evidence="1 2">
    <name type="scientific">Pseudomonas farsensis</name>
    <dbReference type="NCBI Taxonomy" id="2745492"/>
    <lineage>
        <taxon>Bacteria</taxon>
        <taxon>Pseudomonadati</taxon>
        <taxon>Pseudomonadota</taxon>
        <taxon>Gammaproteobacteria</taxon>
        <taxon>Pseudomonadales</taxon>
        <taxon>Pseudomonadaceae</taxon>
        <taxon>Pseudomonas</taxon>
    </lineage>
</organism>
<reference evidence="1 2" key="1">
    <citation type="submission" date="2024-02" db="EMBL/GenBank/DDBJ databases">
        <title>Identification of pathogenicity and growth-promoting function of Pseudomonas putida variant.</title>
        <authorList>
            <person name="Sun J."/>
        </authorList>
    </citation>
    <scope>NUCLEOTIDE SEQUENCE [LARGE SCALE GENOMIC DNA]</scope>
    <source>
        <strain evidence="1 2">A03</strain>
    </source>
</reference>
<protein>
    <recommendedName>
        <fullName evidence="3">Type II secretion system protein</fullName>
    </recommendedName>
</protein>
<gene>
    <name evidence="1" type="ORF">V7S98_18870</name>
</gene>
<evidence type="ECO:0000313" key="1">
    <source>
        <dbReference type="EMBL" id="MEJ5865278.1"/>
    </source>
</evidence>
<dbReference type="Proteomes" id="UP001380290">
    <property type="component" value="Unassembled WGS sequence"/>
</dbReference>
<keyword evidence="2" id="KW-1185">Reference proteome</keyword>
<accession>A0ABU8QX75</accession>
<proteinExistence type="predicted"/>
<comment type="caution">
    <text evidence="1">The sequence shown here is derived from an EMBL/GenBank/DDBJ whole genome shotgun (WGS) entry which is preliminary data.</text>
</comment>
<dbReference type="EMBL" id="JBBHLC010000071">
    <property type="protein sequence ID" value="MEJ5865278.1"/>
    <property type="molecule type" value="Genomic_DNA"/>
</dbReference>